<keyword evidence="2" id="KW-0812">Transmembrane</keyword>
<sequence length="198" mass="21775">MDSGGITTTSLAELPTSGSAPDQNVQLVTHEKDEGNTNTIVENEANKAEQLRERDNELINGIQKASASGMLGLPSRDIPMDQSNITSDEEIKPNFIPAQTNDYITEHVTSEEIIRQNAKTQQTKDTWDDVYAEISLPLLIAVFYFMYQLPAVRRTFLNTLPMCYGKGGDVNLTGRLINCLVFGGVIYASSKLVSKISS</sequence>
<accession>A0A6C0LGU4</accession>
<proteinExistence type="predicted"/>
<keyword evidence="2" id="KW-0472">Membrane</keyword>
<evidence type="ECO:0000313" key="3">
    <source>
        <dbReference type="EMBL" id="QHU30216.1"/>
    </source>
</evidence>
<feature type="transmembrane region" description="Helical" evidence="2">
    <location>
        <begin position="130"/>
        <end position="147"/>
    </location>
</feature>
<feature type="region of interest" description="Disordered" evidence="1">
    <location>
        <begin position="1"/>
        <end position="23"/>
    </location>
</feature>
<evidence type="ECO:0000256" key="2">
    <source>
        <dbReference type="SAM" id="Phobius"/>
    </source>
</evidence>
<dbReference type="EMBL" id="MN740504">
    <property type="protein sequence ID" value="QHU30216.1"/>
    <property type="molecule type" value="Genomic_DNA"/>
</dbReference>
<organism evidence="3">
    <name type="scientific">viral metagenome</name>
    <dbReference type="NCBI Taxonomy" id="1070528"/>
    <lineage>
        <taxon>unclassified sequences</taxon>
        <taxon>metagenomes</taxon>
        <taxon>organismal metagenomes</taxon>
    </lineage>
</organism>
<dbReference type="AlphaFoldDB" id="A0A6C0LGU4"/>
<reference evidence="3" key="1">
    <citation type="journal article" date="2020" name="Nature">
        <title>Giant virus diversity and host interactions through global metagenomics.</title>
        <authorList>
            <person name="Schulz F."/>
            <person name="Roux S."/>
            <person name="Paez-Espino D."/>
            <person name="Jungbluth S."/>
            <person name="Walsh D.A."/>
            <person name="Denef V.J."/>
            <person name="McMahon K.D."/>
            <person name="Konstantinidis K.T."/>
            <person name="Eloe-Fadrosh E.A."/>
            <person name="Kyrpides N.C."/>
            <person name="Woyke T."/>
        </authorList>
    </citation>
    <scope>NUCLEOTIDE SEQUENCE</scope>
    <source>
        <strain evidence="3">GVMAG-M-3300027833-11</strain>
    </source>
</reference>
<keyword evidence="2" id="KW-1133">Transmembrane helix</keyword>
<name>A0A6C0LGU4_9ZZZZ</name>
<protein>
    <submittedName>
        <fullName evidence="3">Uncharacterized protein</fullName>
    </submittedName>
</protein>
<evidence type="ECO:0000256" key="1">
    <source>
        <dbReference type="SAM" id="MobiDB-lite"/>
    </source>
</evidence>